<proteinExistence type="predicted"/>
<evidence type="ECO:0000313" key="2">
    <source>
        <dbReference type="EMBL" id="QDU32360.1"/>
    </source>
</evidence>
<evidence type="ECO:0000313" key="3">
    <source>
        <dbReference type="Proteomes" id="UP000317369"/>
    </source>
</evidence>
<dbReference type="EMBL" id="CP036425">
    <property type="protein sequence ID" value="QDU32360.1"/>
    <property type="molecule type" value="Genomic_DNA"/>
</dbReference>
<keyword evidence="3" id="KW-1185">Reference proteome</keyword>
<name>A0A517YQ61_9BACT</name>
<dbReference type="AlphaFoldDB" id="A0A517YQ61"/>
<dbReference type="KEGG" id="pcor:KS4_03920"/>
<organism evidence="2 3">
    <name type="scientific">Poriferisphaera corsica</name>
    <dbReference type="NCBI Taxonomy" id="2528020"/>
    <lineage>
        <taxon>Bacteria</taxon>
        <taxon>Pseudomonadati</taxon>
        <taxon>Planctomycetota</taxon>
        <taxon>Phycisphaerae</taxon>
        <taxon>Phycisphaerales</taxon>
        <taxon>Phycisphaeraceae</taxon>
        <taxon>Poriferisphaera</taxon>
    </lineage>
</organism>
<reference evidence="2 3" key="1">
    <citation type="submission" date="2019-02" db="EMBL/GenBank/DDBJ databases">
        <title>Deep-cultivation of Planctomycetes and their phenomic and genomic characterization uncovers novel biology.</title>
        <authorList>
            <person name="Wiegand S."/>
            <person name="Jogler M."/>
            <person name="Boedeker C."/>
            <person name="Pinto D."/>
            <person name="Vollmers J."/>
            <person name="Rivas-Marin E."/>
            <person name="Kohn T."/>
            <person name="Peeters S.H."/>
            <person name="Heuer A."/>
            <person name="Rast P."/>
            <person name="Oberbeckmann S."/>
            <person name="Bunk B."/>
            <person name="Jeske O."/>
            <person name="Meyerdierks A."/>
            <person name="Storesund J.E."/>
            <person name="Kallscheuer N."/>
            <person name="Luecker S."/>
            <person name="Lage O.M."/>
            <person name="Pohl T."/>
            <person name="Merkel B.J."/>
            <person name="Hornburger P."/>
            <person name="Mueller R.-W."/>
            <person name="Bruemmer F."/>
            <person name="Labrenz M."/>
            <person name="Spormann A.M."/>
            <person name="Op den Camp H."/>
            <person name="Overmann J."/>
            <person name="Amann R."/>
            <person name="Jetten M.S.M."/>
            <person name="Mascher T."/>
            <person name="Medema M.H."/>
            <person name="Devos D.P."/>
            <person name="Kaster A.-K."/>
            <person name="Ovreas L."/>
            <person name="Rohde M."/>
            <person name="Galperin M.Y."/>
            <person name="Jogler C."/>
        </authorList>
    </citation>
    <scope>NUCLEOTIDE SEQUENCE [LARGE SCALE GENOMIC DNA]</scope>
    <source>
        <strain evidence="2 3">KS4</strain>
    </source>
</reference>
<gene>
    <name evidence="2" type="ORF">KS4_03920</name>
</gene>
<evidence type="ECO:0000256" key="1">
    <source>
        <dbReference type="SAM" id="MobiDB-lite"/>
    </source>
</evidence>
<sequence>MREAEWAGEGLGDGVPMVGRENVEAIGADGAGEGKRGGNGDVEEGSLREGCELIGFGLCDVARNLGRRIQWMIRQGSSRGKHLIHRSPHCVKGQNKMLKNVLVYTLNNMVKKESIKEK</sequence>
<feature type="region of interest" description="Disordered" evidence="1">
    <location>
        <begin position="26"/>
        <end position="45"/>
    </location>
</feature>
<protein>
    <submittedName>
        <fullName evidence="2">Uncharacterized protein</fullName>
    </submittedName>
</protein>
<accession>A0A517YQ61</accession>
<dbReference type="Proteomes" id="UP000317369">
    <property type="component" value="Chromosome"/>
</dbReference>